<organism evidence="1 2">
    <name type="scientific">Ceratodon purpureus</name>
    <name type="common">Fire moss</name>
    <name type="synonym">Dicranum purpureum</name>
    <dbReference type="NCBI Taxonomy" id="3225"/>
    <lineage>
        <taxon>Eukaryota</taxon>
        <taxon>Viridiplantae</taxon>
        <taxon>Streptophyta</taxon>
        <taxon>Embryophyta</taxon>
        <taxon>Bryophyta</taxon>
        <taxon>Bryophytina</taxon>
        <taxon>Bryopsida</taxon>
        <taxon>Dicranidae</taxon>
        <taxon>Pseudoditrichales</taxon>
        <taxon>Ditrichaceae</taxon>
        <taxon>Ceratodon</taxon>
    </lineage>
</organism>
<evidence type="ECO:0000313" key="1">
    <source>
        <dbReference type="EMBL" id="KAG0590685.1"/>
    </source>
</evidence>
<protein>
    <submittedName>
        <fullName evidence="1">Uncharacterized protein</fullName>
    </submittedName>
</protein>
<comment type="caution">
    <text evidence="1">The sequence shown here is derived from an EMBL/GenBank/DDBJ whole genome shotgun (WGS) entry which is preliminary data.</text>
</comment>
<reference evidence="1" key="1">
    <citation type="submission" date="2020-06" db="EMBL/GenBank/DDBJ databases">
        <title>WGS assembly of Ceratodon purpureus strain R40.</title>
        <authorList>
            <person name="Carey S.B."/>
            <person name="Jenkins J."/>
            <person name="Shu S."/>
            <person name="Lovell J.T."/>
            <person name="Sreedasyam A."/>
            <person name="Maumus F."/>
            <person name="Tiley G.P."/>
            <person name="Fernandez-Pozo N."/>
            <person name="Barry K."/>
            <person name="Chen C."/>
            <person name="Wang M."/>
            <person name="Lipzen A."/>
            <person name="Daum C."/>
            <person name="Saski C.A."/>
            <person name="Payton A.C."/>
            <person name="Mcbreen J.C."/>
            <person name="Conrad R.E."/>
            <person name="Kollar L.M."/>
            <person name="Olsson S."/>
            <person name="Huttunen S."/>
            <person name="Landis J.B."/>
            <person name="Wickett N.J."/>
            <person name="Johnson M.G."/>
            <person name="Rensing S.A."/>
            <person name="Grimwood J."/>
            <person name="Schmutz J."/>
            <person name="Mcdaniel S.F."/>
        </authorList>
    </citation>
    <scope>NUCLEOTIDE SEQUENCE</scope>
    <source>
        <strain evidence="1">R40</strain>
    </source>
</reference>
<dbReference type="EMBL" id="CM026421">
    <property type="protein sequence ID" value="KAG0590685.1"/>
    <property type="molecule type" value="Genomic_DNA"/>
</dbReference>
<dbReference type="AlphaFoldDB" id="A0A8T0J576"/>
<proteinExistence type="predicted"/>
<keyword evidence="2" id="KW-1185">Reference proteome</keyword>
<dbReference type="Proteomes" id="UP000822688">
    <property type="component" value="Chromosome 1"/>
</dbReference>
<sequence>MLQLFFNQQIELHPRGILFRVGLAKHLDNPLPDQLQNFVSKPRPSSEVGAVVSSPASAFTAYSGQSLYKVFKRSH</sequence>
<evidence type="ECO:0000313" key="2">
    <source>
        <dbReference type="Proteomes" id="UP000822688"/>
    </source>
</evidence>
<name>A0A8T0J576_CERPU</name>
<accession>A0A8T0J576</accession>
<gene>
    <name evidence="1" type="ORF">KC19_1G119300</name>
</gene>